<evidence type="ECO:0000313" key="1">
    <source>
        <dbReference type="EMBL" id="KAA1163441.1"/>
    </source>
</evidence>
<proteinExistence type="predicted"/>
<name>A0AB73BK72_9GAMM</name>
<dbReference type="AlphaFoldDB" id="A0AB73BK72"/>
<gene>
    <name evidence="1" type="ORF">EU508_04465</name>
</gene>
<dbReference type="Proteomes" id="UP000324162">
    <property type="component" value="Unassembled WGS sequence"/>
</dbReference>
<evidence type="ECO:0000313" key="2">
    <source>
        <dbReference type="Proteomes" id="UP000324162"/>
    </source>
</evidence>
<dbReference type="Gene3D" id="6.10.280.50">
    <property type="match status" value="1"/>
</dbReference>
<sequence length="82" mass="9676">MLGEDHSLTNDFPDHLNAIATLNTDDSEFAEKATQYDKLDKEIRVLELKDAPISDEKMHQLKHDRSELKDWLYQRLLQVEQH</sequence>
<dbReference type="InterPro" id="IPR038444">
    <property type="entry name" value="DUF465_sf"/>
</dbReference>
<dbReference type="InterPro" id="IPR007420">
    <property type="entry name" value="DUF465"/>
</dbReference>
<dbReference type="RefSeq" id="WP_149613634.1">
    <property type="nucleotide sequence ID" value="NZ_SEUK01000042.1"/>
</dbReference>
<accession>A0AB73BK72</accession>
<dbReference type="EMBL" id="SEUK01000042">
    <property type="protein sequence ID" value="KAA1163441.1"/>
    <property type="molecule type" value="Genomic_DNA"/>
</dbReference>
<reference evidence="1 2" key="1">
    <citation type="submission" date="2019-01" db="EMBL/GenBank/DDBJ databases">
        <title>Genome sequences of marine Pseudoalteromonas species.</title>
        <authorList>
            <person name="Boraston A.B."/>
            <person name="Hehemann J.-H."/>
            <person name="Vickers C.J."/>
            <person name="Salama-Alber O."/>
            <person name="Abe K."/>
            <person name="Hettle A.J."/>
        </authorList>
    </citation>
    <scope>NUCLEOTIDE SEQUENCE [LARGE SCALE GENOMIC DNA]</scope>
    <source>
        <strain evidence="1 2">PS42</strain>
    </source>
</reference>
<organism evidence="1 2">
    <name type="scientific">Pseudoalteromonas fuliginea</name>
    <dbReference type="NCBI Taxonomy" id="1872678"/>
    <lineage>
        <taxon>Bacteria</taxon>
        <taxon>Pseudomonadati</taxon>
        <taxon>Pseudomonadota</taxon>
        <taxon>Gammaproteobacteria</taxon>
        <taxon>Alteromonadales</taxon>
        <taxon>Pseudoalteromonadaceae</taxon>
        <taxon>Pseudoalteromonas</taxon>
    </lineage>
</organism>
<comment type="caution">
    <text evidence="1">The sequence shown here is derived from an EMBL/GenBank/DDBJ whole genome shotgun (WGS) entry which is preliminary data.</text>
</comment>
<dbReference type="Pfam" id="PF04325">
    <property type="entry name" value="DUF465"/>
    <property type="match status" value="1"/>
</dbReference>
<protein>
    <submittedName>
        <fullName evidence="1">DUF465 domain-containing protein</fullName>
    </submittedName>
</protein>